<dbReference type="EMBL" id="CP109968">
    <property type="protein sequence ID" value="UYZ07662.1"/>
    <property type="molecule type" value="Genomic_DNA"/>
</dbReference>
<dbReference type="KEGG" id="asal:CFBP5507_01195"/>
<dbReference type="Proteomes" id="UP000298735">
    <property type="component" value="Chromosome Circular"/>
</dbReference>
<evidence type="ECO:0000313" key="4">
    <source>
        <dbReference type="Proteomes" id="UP000298735"/>
    </source>
</evidence>
<sequence>MASSANLGRHLETYVSDLVKSGRYNSRSEVLREGVRLVEEREKKLAALDLAIARGIADADAGRVTPIKDVASKLSAKYRKIAEESGL</sequence>
<dbReference type="SUPFAM" id="SSF47598">
    <property type="entry name" value="Ribbon-helix-helix"/>
    <property type="match status" value="1"/>
</dbReference>
<dbReference type="Pfam" id="PF03693">
    <property type="entry name" value="ParD_antitoxin"/>
    <property type="match status" value="1"/>
</dbReference>
<keyword evidence="2" id="KW-1277">Toxin-antitoxin system</keyword>
<reference evidence="3" key="1">
    <citation type="submission" date="2022-10" db="EMBL/GenBank/DDBJ databases">
        <title>Complete genome sequence of Agrobacterium salinitolerans CFBP5507.</title>
        <authorList>
            <person name="Tchabashvili S."/>
            <person name="Yen H.-C."/>
            <person name="Haryono M."/>
            <person name="Lin Y.-C."/>
            <person name="Lai E.-M."/>
            <person name="Kuo C.-H."/>
        </authorList>
    </citation>
    <scope>NUCLEOTIDE SEQUENCE</scope>
    <source>
        <strain evidence="3">CFBP5507</strain>
    </source>
</reference>
<evidence type="ECO:0000313" key="3">
    <source>
        <dbReference type="EMBL" id="UYZ07662.1"/>
    </source>
</evidence>
<protein>
    <submittedName>
        <fullName evidence="3">Type II toxin-antitoxin system ParD family antitoxin</fullName>
    </submittedName>
</protein>
<dbReference type="InterPro" id="IPR010985">
    <property type="entry name" value="Ribbon_hlx_hlx"/>
</dbReference>
<dbReference type="InterPro" id="IPR038296">
    <property type="entry name" value="ParD_sf"/>
</dbReference>
<dbReference type="InterPro" id="IPR022789">
    <property type="entry name" value="ParD"/>
</dbReference>
<gene>
    <name evidence="3" type="ORF">CFBP5507_01195</name>
</gene>
<proteinExistence type="inferred from homology"/>
<dbReference type="RefSeq" id="WP_137409778.1">
    <property type="nucleotide sequence ID" value="NZ_CP074393.1"/>
</dbReference>
<dbReference type="GO" id="GO:0006355">
    <property type="term" value="P:regulation of DNA-templated transcription"/>
    <property type="evidence" value="ECO:0007669"/>
    <property type="project" value="InterPro"/>
</dbReference>
<name>A0A4Z1QU77_9HYPH</name>
<evidence type="ECO:0000256" key="2">
    <source>
        <dbReference type="ARBA" id="ARBA00022649"/>
    </source>
</evidence>
<dbReference type="AlphaFoldDB" id="A0A4Z1QU77"/>
<comment type="similarity">
    <text evidence="1">Belongs to the ParD antitoxin family.</text>
</comment>
<evidence type="ECO:0000256" key="1">
    <source>
        <dbReference type="ARBA" id="ARBA00008580"/>
    </source>
</evidence>
<accession>A0A4Z1QU77</accession>
<dbReference type="PANTHER" id="PTHR36582">
    <property type="entry name" value="ANTITOXIN PARD"/>
    <property type="match status" value="1"/>
</dbReference>
<dbReference type="PANTHER" id="PTHR36582:SF2">
    <property type="entry name" value="ANTITOXIN PARD"/>
    <property type="match status" value="1"/>
</dbReference>
<dbReference type="Gene3D" id="6.10.10.120">
    <property type="entry name" value="Antitoxin ParD1-like"/>
    <property type="match status" value="1"/>
</dbReference>
<dbReference type="NCBIfam" id="TIGR02606">
    <property type="entry name" value="antidote_CC2985"/>
    <property type="match status" value="1"/>
</dbReference>
<organism evidence="3 4">
    <name type="scientific">Agrobacterium salinitolerans</name>
    <dbReference type="NCBI Taxonomy" id="1183413"/>
    <lineage>
        <taxon>Bacteria</taxon>
        <taxon>Pseudomonadati</taxon>
        <taxon>Pseudomonadota</taxon>
        <taxon>Alphaproteobacteria</taxon>
        <taxon>Hyphomicrobiales</taxon>
        <taxon>Rhizobiaceae</taxon>
        <taxon>Rhizobium/Agrobacterium group</taxon>
        <taxon>Agrobacterium</taxon>
    </lineage>
</organism>